<keyword evidence="3" id="KW-1185">Reference proteome</keyword>
<name>A0A0S4LB98_9BACT</name>
<organism evidence="2 3">
    <name type="scientific">Candidatus Nitrospira nitrificans</name>
    <dbReference type="NCBI Taxonomy" id="1742973"/>
    <lineage>
        <taxon>Bacteria</taxon>
        <taxon>Pseudomonadati</taxon>
        <taxon>Nitrospirota</taxon>
        <taxon>Nitrospiria</taxon>
        <taxon>Nitrospirales</taxon>
        <taxon>Nitrospiraceae</taxon>
        <taxon>Nitrospira</taxon>
    </lineage>
</organism>
<dbReference type="STRING" id="1742973.COMA2_170010"/>
<feature type="region of interest" description="Disordered" evidence="1">
    <location>
        <begin position="1"/>
        <end position="25"/>
    </location>
</feature>
<protein>
    <submittedName>
        <fullName evidence="2">Uncharacterized protein</fullName>
    </submittedName>
</protein>
<dbReference type="Proteomes" id="UP000198736">
    <property type="component" value="Unassembled WGS sequence"/>
</dbReference>
<evidence type="ECO:0000313" key="2">
    <source>
        <dbReference type="EMBL" id="CUS34447.1"/>
    </source>
</evidence>
<dbReference type="EMBL" id="CZPZ01000009">
    <property type="protein sequence ID" value="CUS34447.1"/>
    <property type="molecule type" value="Genomic_DNA"/>
</dbReference>
<evidence type="ECO:0000313" key="3">
    <source>
        <dbReference type="Proteomes" id="UP000198736"/>
    </source>
</evidence>
<dbReference type="AlphaFoldDB" id="A0A0S4LB98"/>
<sequence>MAPVRRSPSFSGDDGTVLQGHARQAGTHVVKTDELWGTVRTFHSKEDFGRGEIVVDGDIERPLVRYADLPSDVAMTRGKFEPVVHAASTRSSIMKLSGRSGVAPLSDGTRWGHQTFQCGLKPLKNRFTATSPSKR</sequence>
<gene>
    <name evidence="2" type="ORF">COMA2_170010</name>
</gene>
<evidence type="ECO:0000256" key="1">
    <source>
        <dbReference type="SAM" id="MobiDB-lite"/>
    </source>
</evidence>
<proteinExistence type="predicted"/>
<reference evidence="3" key="1">
    <citation type="submission" date="2015-10" db="EMBL/GenBank/DDBJ databases">
        <authorList>
            <person name="Luecker S."/>
            <person name="Luecker S."/>
        </authorList>
    </citation>
    <scope>NUCLEOTIDE SEQUENCE [LARGE SCALE GENOMIC DNA]</scope>
</reference>
<accession>A0A0S4LB98</accession>